<dbReference type="Pfam" id="PF07714">
    <property type="entry name" value="PK_Tyr_Ser-Thr"/>
    <property type="match status" value="2"/>
</dbReference>
<evidence type="ECO:0000256" key="4">
    <source>
        <dbReference type="ARBA" id="ARBA00022777"/>
    </source>
</evidence>
<dbReference type="SUPFAM" id="SSF56112">
    <property type="entry name" value="Protein kinase-like (PK-like)"/>
    <property type="match status" value="2"/>
</dbReference>
<evidence type="ECO:0000256" key="1">
    <source>
        <dbReference type="ARBA" id="ARBA00022527"/>
    </source>
</evidence>
<keyword evidence="3" id="KW-0547">Nucleotide-binding</keyword>
<name>A0A5H2XPC2_PRUDU</name>
<dbReference type="GO" id="GO:0004674">
    <property type="term" value="F:protein serine/threonine kinase activity"/>
    <property type="evidence" value="ECO:0007669"/>
    <property type="project" value="UniProtKB-KW"/>
</dbReference>
<gene>
    <name evidence="7" type="ORF">Prudu_531S000200</name>
</gene>
<evidence type="ECO:0000259" key="6">
    <source>
        <dbReference type="Pfam" id="PF07714"/>
    </source>
</evidence>
<evidence type="ECO:0000256" key="2">
    <source>
        <dbReference type="ARBA" id="ARBA00022679"/>
    </source>
</evidence>
<dbReference type="AlphaFoldDB" id="A0A5H2XPC2"/>
<proteinExistence type="predicted"/>
<keyword evidence="5" id="KW-0067">ATP-binding</keyword>
<organism evidence="7">
    <name type="scientific">Prunus dulcis</name>
    <name type="common">Almond</name>
    <name type="synonym">Amygdalus dulcis</name>
    <dbReference type="NCBI Taxonomy" id="3755"/>
    <lineage>
        <taxon>Eukaryota</taxon>
        <taxon>Viridiplantae</taxon>
        <taxon>Streptophyta</taxon>
        <taxon>Embryophyta</taxon>
        <taxon>Tracheophyta</taxon>
        <taxon>Spermatophyta</taxon>
        <taxon>Magnoliopsida</taxon>
        <taxon>eudicotyledons</taxon>
        <taxon>Gunneridae</taxon>
        <taxon>Pentapetalae</taxon>
        <taxon>rosids</taxon>
        <taxon>fabids</taxon>
        <taxon>Rosales</taxon>
        <taxon>Rosaceae</taxon>
        <taxon>Amygdaloideae</taxon>
        <taxon>Amygdaleae</taxon>
        <taxon>Prunus</taxon>
    </lineage>
</organism>
<sequence>MGNEISLIAKLQRMNLVRLLGYCIQREEKMLIYEYMPNKSFDFYLVHPSKQALIDWREHFEIIEGITRWHIQPGLFAHSKHDFSYMSPKYAMEGLFSVKAVYNFGVLLLEINGIKCKKTFEKDSPRLEEFKNGISLIAKLQRMNLVRLLDYCIQREEKMLIYEYMPNKSFDFYVVDPSKQAQIDWRKHFEIIEGFQDWSFISIEIIELEKFLET</sequence>
<dbReference type="PANTHER" id="PTHR27002:SF932">
    <property type="entry name" value="RECEPTOR-LIKE SERINE_THREONINE-PROTEIN KINASE"/>
    <property type="match status" value="1"/>
</dbReference>
<protein>
    <submittedName>
        <fullName evidence="7">Receptor kinase 3</fullName>
    </submittedName>
</protein>
<evidence type="ECO:0000256" key="5">
    <source>
        <dbReference type="ARBA" id="ARBA00022840"/>
    </source>
</evidence>
<dbReference type="InterPro" id="IPR001245">
    <property type="entry name" value="Ser-Thr/Tyr_kinase_cat_dom"/>
</dbReference>
<evidence type="ECO:0000313" key="7">
    <source>
        <dbReference type="EMBL" id="BBN68689.1"/>
    </source>
</evidence>
<keyword evidence="7" id="KW-0675">Receptor</keyword>
<accession>A0A5H2XPC2</accession>
<dbReference type="EMBL" id="AP020868">
    <property type="protein sequence ID" value="BBN68689.1"/>
    <property type="molecule type" value="Genomic_DNA"/>
</dbReference>
<keyword evidence="1" id="KW-0723">Serine/threonine-protein kinase</keyword>
<dbReference type="GO" id="GO:0005886">
    <property type="term" value="C:plasma membrane"/>
    <property type="evidence" value="ECO:0007669"/>
    <property type="project" value="TreeGrafter"/>
</dbReference>
<feature type="domain" description="Serine-threonine/tyrosine-protein kinase catalytic" evidence="6">
    <location>
        <begin position="121"/>
        <end position="186"/>
    </location>
</feature>
<keyword evidence="4 7" id="KW-0418">Kinase</keyword>
<dbReference type="GO" id="GO:0005524">
    <property type="term" value="F:ATP binding"/>
    <property type="evidence" value="ECO:0007669"/>
    <property type="project" value="UniProtKB-KW"/>
</dbReference>
<dbReference type="Gene3D" id="1.10.510.10">
    <property type="entry name" value="Transferase(Phosphotransferase) domain 1"/>
    <property type="match status" value="2"/>
</dbReference>
<evidence type="ECO:0000256" key="3">
    <source>
        <dbReference type="ARBA" id="ARBA00022741"/>
    </source>
</evidence>
<feature type="domain" description="Serine-threonine/tyrosine-protein kinase catalytic" evidence="6">
    <location>
        <begin position="3"/>
        <end position="53"/>
    </location>
</feature>
<dbReference type="PANTHER" id="PTHR27002">
    <property type="entry name" value="RECEPTOR-LIKE SERINE/THREONINE-PROTEIN KINASE SD1-8"/>
    <property type="match status" value="1"/>
</dbReference>
<keyword evidence="2" id="KW-0808">Transferase</keyword>
<dbReference type="InterPro" id="IPR011009">
    <property type="entry name" value="Kinase-like_dom_sf"/>
</dbReference>
<reference evidence="7" key="1">
    <citation type="journal article" date="2019" name="Science">
        <title>Mutation of a bHLH transcription factor allowed almond domestication.</title>
        <authorList>
            <person name="Sanchez-Perez R."/>
            <person name="Pavan S."/>
            <person name="Mazzeo R."/>
            <person name="Moldovan C."/>
            <person name="Aiese Cigliano R."/>
            <person name="Del Cueto J."/>
            <person name="Ricciardi F."/>
            <person name="Lotti C."/>
            <person name="Ricciardi L."/>
            <person name="Dicenta F."/>
            <person name="Lopez-Marques R.L."/>
            <person name="Lindberg Moller B."/>
        </authorList>
    </citation>
    <scope>NUCLEOTIDE SEQUENCE</scope>
</reference>